<protein>
    <recommendedName>
        <fullName evidence="7">Prealbumin-like fold domain-containing protein</fullName>
    </recommendedName>
</protein>
<sequence>MTNTEKTYTNTATWGDSKSSQETTVTRTVKEISKGVEQNGSNLEYSLEINPAGKDLNPGADTLTLDDTLTIPNDVKAYLDLESIKLYRFDHSKDKHRGVIISPSLYKFKYDSKNHKIHVELQDRMPCVLVYTYTIVANKNGNYYISNNANLAGVFDTQYGDNFNINLSSASGSQSKVVLTKVDEDNSTKLLSDAGFSIEKREKVDGKWTWVWQDPKDVASTQAPTKEVTIDQDSQVKKNVLVTGSDKNKGKISFTKLSENALYRIKEVSAPEGYRLSDQYYYVIKKEKDGNITEDNLINNLDTDVKKEIDASQDQNKIKSKINFFESTGGSFYVSNKYARLTINKSWVDKDGNVITPTSNEVSLSLYRYKLLNENSTVNVKVNVTNLQYKNETFTLTKGSKIIAKITDINDLGTIKDENGINYGKTYVMGPFSSDTDVNISIENGGYSLKFESVAPSPILDKNNGEFVGNIKLLKDKNWIYSDDNLPSQDDKGNKYVYAVKETSIKGESMSDYKVIYMGNYIQAGTINVTNQETGDKKYTLPSTGGIGTKKYYLLGTLLSMLGVIYILMKLGKGGLFRKEDHS</sequence>
<keyword evidence="2" id="KW-0472">Membrane</keyword>
<keyword evidence="6" id="KW-1185">Reference proteome</keyword>
<feature type="domain" description="CNA-B" evidence="3">
    <location>
        <begin position="464"/>
        <end position="514"/>
    </location>
</feature>
<dbReference type="InterPro" id="IPR008454">
    <property type="entry name" value="Collagen-bd_Cna-like_B-typ_dom"/>
</dbReference>
<evidence type="ECO:0000259" key="3">
    <source>
        <dbReference type="Pfam" id="PF05738"/>
    </source>
</evidence>
<keyword evidence="2" id="KW-0812">Transmembrane</keyword>
<dbReference type="Gene3D" id="2.60.40.10">
    <property type="entry name" value="Immunoglobulins"/>
    <property type="match status" value="1"/>
</dbReference>
<dbReference type="InterPro" id="IPR041033">
    <property type="entry name" value="SpaA_PFL_dom_1"/>
</dbReference>
<proteinExistence type="predicted"/>
<evidence type="ECO:0000256" key="1">
    <source>
        <dbReference type="SAM" id="MobiDB-lite"/>
    </source>
</evidence>
<feature type="compositionally biased region" description="Low complexity" evidence="1">
    <location>
        <begin position="1"/>
        <end position="13"/>
    </location>
</feature>
<feature type="transmembrane region" description="Helical" evidence="2">
    <location>
        <begin position="552"/>
        <end position="569"/>
    </location>
</feature>
<dbReference type="Pfam" id="PF17802">
    <property type="entry name" value="SpaA"/>
    <property type="match status" value="1"/>
</dbReference>
<keyword evidence="2" id="KW-1133">Transmembrane helix</keyword>
<dbReference type="Gene3D" id="2.60.40.1140">
    <property type="entry name" value="Collagen-binding surface protein Cna, B-type domain"/>
    <property type="match status" value="1"/>
</dbReference>
<name>A0A3G9JMV0_9FIRM</name>
<dbReference type="SUPFAM" id="SSF49478">
    <property type="entry name" value="Cna protein B-type domain"/>
    <property type="match status" value="1"/>
</dbReference>
<feature type="region of interest" description="Disordered" evidence="1">
    <location>
        <begin position="1"/>
        <end position="22"/>
    </location>
</feature>
<dbReference type="OrthoDB" id="1994830at2"/>
<dbReference type="Pfam" id="PF05738">
    <property type="entry name" value="Cna_B"/>
    <property type="match status" value="1"/>
</dbReference>
<evidence type="ECO:0000259" key="4">
    <source>
        <dbReference type="Pfam" id="PF17802"/>
    </source>
</evidence>
<dbReference type="RefSeq" id="WP_125118477.1">
    <property type="nucleotide sequence ID" value="NZ_AP019309.1"/>
</dbReference>
<reference evidence="5 6" key="1">
    <citation type="submission" date="2018-11" db="EMBL/GenBank/DDBJ databases">
        <title>Novel Erysipelotrichaceae bacterium isolated from small intestine of a swine.</title>
        <authorList>
            <person name="Kim J.S."/>
            <person name="Choe H."/>
            <person name="Lee Y.R."/>
            <person name="Kim K.M."/>
            <person name="Park D.S."/>
        </authorList>
    </citation>
    <scope>NUCLEOTIDE SEQUENCE [LARGE SCALE GENOMIC DNA]</scope>
    <source>
        <strain evidence="5 6">SG0102</strain>
    </source>
</reference>
<feature type="domain" description="SpaA-like prealbumin fold" evidence="4">
    <location>
        <begin position="176"/>
        <end position="292"/>
    </location>
</feature>
<evidence type="ECO:0008006" key="7">
    <source>
        <dbReference type="Google" id="ProtNLM"/>
    </source>
</evidence>
<evidence type="ECO:0000313" key="6">
    <source>
        <dbReference type="Proteomes" id="UP000268059"/>
    </source>
</evidence>
<gene>
    <name evidence="5" type="ORF">SG0102_04720</name>
</gene>
<dbReference type="InParanoid" id="A0A3G9JMV0"/>
<evidence type="ECO:0000313" key="5">
    <source>
        <dbReference type="EMBL" id="BBH25538.1"/>
    </source>
</evidence>
<evidence type="ECO:0000256" key="2">
    <source>
        <dbReference type="SAM" id="Phobius"/>
    </source>
</evidence>
<dbReference type="KEGG" id="ebm:SG0102_04720"/>
<dbReference type="InterPro" id="IPR013783">
    <property type="entry name" value="Ig-like_fold"/>
</dbReference>
<dbReference type="AlphaFoldDB" id="A0A3G9JMV0"/>
<dbReference type="EMBL" id="AP019309">
    <property type="protein sequence ID" value="BBH25538.1"/>
    <property type="molecule type" value="Genomic_DNA"/>
</dbReference>
<organism evidence="5 6">
    <name type="scientific">Intestinibaculum porci</name>
    <dbReference type="NCBI Taxonomy" id="2487118"/>
    <lineage>
        <taxon>Bacteria</taxon>
        <taxon>Bacillati</taxon>
        <taxon>Bacillota</taxon>
        <taxon>Erysipelotrichia</taxon>
        <taxon>Erysipelotrichales</taxon>
        <taxon>Erysipelotrichaceae</taxon>
        <taxon>Intestinibaculum</taxon>
    </lineage>
</organism>
<dbReference type="Proteomes" id="UP000268059">
    <property type="component" value="Chromosome"/>
</dbReference>
<accession>A0A3G9JMV0</accession>